<gene>
    <name evidence="2" type="ORF">OKIOD_LOCUS6840</name>
</gene>
<feature type="compositionally biased region" description="Low complexity" evidence="1">
    <location>
        <begin position="56"/>
        <end position="68"/>
    </location>
</feature>
<protein>
    <submittedName>
        <fullName evidence="2">Oidioi.mRNA.OKI2018_I69.XSR.g15282.t1.cds</fullName>
    </submittedName>
</protein>
<evidence type="ECO:0000313" key="2">
    <source>
        <dbReference type="EMBL" id="CAG5097900.1"/>
    </source>
</evidence>
<dbReference type="EMBL" id="OU015569">
    <property type="protein sequence ID" value="CAG5097900.1"/>
    <property type="molecule type" value="Genomic_DNA"/>
</dbReference>
<feature type="compositionally biased region" description="Low complexity" evidence="1">
    <location>
        <begin position="85"/>
        <end position="102"/>
    </location>
</feature>
<evidence type="ECO:0000256" key="1">
    <source>
        <dbReference type="SAM" id="MobiDB-lite"/>
    </source>
</evidence>
<accession>A0ABN7SGF8</accession>
<evidence type="ECO:0000313" key="3">
    <source>
        <dbReference type="Proteomes" id="UP001158576"/>
    </source>
</evidence>
<dbReference type="Proteomes" id="UP001158576">
    <property type="component" value="Chromosome XSR"/>
</dbReference>
<proteinExistence type="predicted"/>
<sequence length="152" mass="17270">MLTRKRLMRLNFEKDVFGELTDGEDCRVHNGEKKGSLKQIDDMLSQAVNELVIEQLSRPSSRASPRLSNESGEYSMTRTTRRIRSSSASSPRSPRFSSPARAEPINRNEQPWSTQSNKYDYARITLISSHFIVANAEDWSQTMLTLANEVSS</sequence>
<feature type="region of interest" description="Disordered" evidence="1">
    <location>
        <begin position="54"/>
        <end position="113"/>
    </location>
</feature>
<name>A0ABN7SGF8_OIKDI</name>
<keyword evidence="3" id="KW-1185">Reference proteome</keyword>
<organism evidence="2 3">
    <name type="scientific">Oikopleura dioica</name>
    <name type="common">Tunicate</name>
    <dbReference type="NCBI Taxonomy" id="34765"/>
    <lineage>
        <taxon>Eukaryota</taxon>
        <taxon>Metazoa</taxon>
        <taxon>Chordata</taxon>
        <taxon>Tunicata</taxon>
        <taxon>Appendicularia</taxon>
        <taxon>Copelata</taxon>
        <taxon>Oikopleuridae</taxon>
        <taxon>Oikopleura</taxon>
    </lineage>
</organism>
<reference evidence="2 3" key="1">
    <citation type="submission" date="2021-04" db="EMBL/GenBank/DDBJ databases">
        <authorList>
            <person name="Bliznina A."/>
        </authorList>
    </citation>
    <scope>NUCLEOTIDE SEQUENCE [LARGE SCALE GENOMIC DNA]</scope>
</reference>